<evidence type="ECO:0000313" key="2">
    <source>
        <dbReference type="Proteomes" id="UP000790709"/>
    </source>
</evidence>
<gene>
    <name evidence="1" type="ORF">BV22DRAFT_1037512</name>
</gene>
<protein>
    <submittedName>
        <fullName evidence="1">Kinase-like protein</fullName>
    </submittedName>
</protein>
<dbReference type="EMBL" id="MU266485">
    <property type="protein sequence ID" value="KAH7922436.1"/>
    <property type="molecule type" value="Genomic_DNA"/>
</dbReference>
<dbReference type="Proteomes" id="UP000790709">
    <property type="component" value="Unassembled WGS sequence"/>
</dbReference>
<organism evidence="1 2">
    <name type="scientific">Leucogyrophana mollusca</name>
    <dbReference type="NCBI Taxonomy" id="85980"/>
    <lineage>
        <taxon>Eukaryota</taxon>
        <taxon>Fungi</taxon>
        <taxon>Dikarya</taxon>
        <taxon>Basidiomycota</taxon>
        <taxon>Agaricomycotina</taxon>
        <taxon>Agaricomycetes</taxon>
        <taxon>Agaricomycetidae</taxon>
        <taxon>Boletales</taxon>
        <taxon>Boletales incertae sedis</taxon>
        <taxon>Leucogyrophana</taxon>
    </lineage>
</organism>
<name>A0ACB8B9S2_9AGAM</name>
<proteinExistence type="predicted"/>
<accession>A0ACB8B9S2</accession>
<keyword evidence="2" id="KW-1185">Reference proteome</keyword>
<reference evidence="1" key="1">
    <citation type="journal article" date="2021" name="New Phytol.">
        <title>Evolutionary innovations through gain and loss of genes in the ectomycorrhizal Boletales.</title>
        <authorList>
            <person name="Wu G."/>
            <person name="Miyauchi S."/>
            <person name="Morin E."/>
            <person name="Kuo A."/>
            <person name="Drula E."/>
            <person name="Varga T."/>
            <person name="Kohler A."/>
            <person name="Feng B."/>
            <person name="Cao Y."/>
            <person name="Lipzen A."/>
            <person name="Daum C."/>
            <person name="Hundley H."/>
            <person name="Pangilinan J."/>
            <person name="Johnson J."/>
            <person name="Barry K."/>
            <person name="LaButti K."/>
            <person name="Ng V."/>
            <person name="Ahrendt S."/>
            <person name="Min B."/>
            <person name="Choi I.G."/>
            <person name="Park H."/>
            <person name="Plett J.M."/>
            <person name="Magnuson J."/>
            <person name="Spatafora J.W."/>
            <person name="Nagy L.G."/>
            <person name="Henrissat B."/>
            <person name="Grigoriev I.V."/>
            <person name="Yang Z.L."/>
            <person name="Xu J."/>
            <person name="Martin F.M."/>
        </authorList>
    </citation>
    <scope>NUCLEOTIDE SEQUENCE</scope>
    <source>
        <strain evidence="1">KUC20120723A-06</strain>
    </source>
</reference>
<comment type="caution">
    <text evidence="1">The sequence shown here is derived from an EMBL/GenBank/DDBJ whole genome shotgun (WGS) entry which is preliminary data.</text>
</comment>
<evidence type="ECO:0000313" key="1">
    <source>
        <dbReference type="EMBL" id="KAH7922436.1"/>
    </source>
</evidence>
<sequence length="651" mass="73487">MTVTEIAPYIPQFFWRFWLSDADPLKHSLDDHRVHIYDVYNNELSETRRIPEQSRTIFQDFDTGCLENDCCTALCTAEREFNRLESEAERILGELVSKIRSSVPLTRTEFPLSRQSRNILLKFFVFLRFRNSDKYKAILDSFSRKVITDVVKERHGWHRVRRRALLGGFFTFLQHEPEGRSFGRFEGLDFWRFCEAEICLGVASEGQQFVLPDTCFGALGEDFGSDPTSDQLFFPVTPTLALYVLGVQGDEPRQITGCSSRIQGTGTVWIDCGIESPLDIHLRNATLLQHNPKHLYFSSLASIVQSISSYDEFRRIPEHFDYSRLKQRCRQKCTLESVTKTLVVKGSVLLVDLSDEVVRVGEAPVCHGSFSDVWKGVWTNPTTQEARPVALKFLRQYMTDTVREKLMKRLKAEVVAWHRLQHPNIAPLFGVSKFPNTIAMVSPWCNNGTIVRYLEKCDPSTDRLALLLQIASGVGYLHNFKPIVVHGDLKGSNILMGDNGQALITDFGLSNVVEDLSDTATNKLGTSLLAGSTRWMAPELILALVEDDGRPPPITTSSDVYAFASVCLEIATGQIPYAHRRNDHAVTVDIMRGVKPSRAAGSFLQLSDSDSDAFWAILERCWVTDWYVRPGMTEVIEDLHGLVSVCSPAEA</sequence>